<feature type="domain" description="AAA" evidence="1">
    <location>
        <begin position="74"/>
        <end position="242"/>
    </location>
</feature>
<dbReference type="Proteomes" id="UP000245489">
    <property type="component" value="Unassembled WGS sequence"/>
</dbReference>
<dbReference type="InterPro" id="IPR027417">
    <property type="entry name" value="P-loop_NTPase"/>
</dbReference>
<evidence type="ECO:0000259" key="1">
    <source>
        <dbReference type="Pfam" id="PF13614"/>
    </source>
</evidence>
<gene>
    <name evidence="2" type="ORF">LV89_01509</name>
</gene>
<evidence type="ECO:0000313" key="2">
    <source>
        <dbReference type="EMBL" id="PWK27618.1"/>
    </source>
</evidence>
<keyword evidence="3" id="KW-1185">Reference proteome</keyword>
<dbReference type="FunFam" id="3.40.50.300:FF:000285">
    <property type="entry name" value="Sporulation initiation inhibitor Soj"/>
    <property type="match status" value="1"/>
</dbReference>
<dbReference type="CDD" id="cd02042">
    <property type="entry name" value="ParAB_family"/>
    <property type="match status" value="1"/>
</dbReference>
<sequence>MKTNLTLEKITNFLRHNPSLNVNGVNDEAGLPKRKLDLVFNSNGSRKLSEEDLLKLEPILKKYGYNEFLYQHARVISVVNHKGGVGKTTTTACLGETLVSKGFKVLLIDFDPQGNLSQILGVESPEVQVADCLFSDLDLPVIEILNNLWLAPSDISLAETEVDLLSKVGGDVRLKHKIEPLLEAYDYILIDCPPSLSKLTVSALNASNSTLITMLPESSSLKGLNSLLNRISEVKRHTNRDLMLDGIVFTMVKKNTVHDGFKDAVRSSIGNEFRVFDTEIRHLIDFQKSQALQATLGTLSSNSEAYKCYKDFCDEYIEYLQVVNK</sequence>
<dbReference type="PANTHER" id="PTHR13696:SF99">
    <property type="entry name" value="COBYRINIC ACID AC-DIAMIDE SYNTHASE"/>
    <property type="match status" value="1"/>
</dbReference>
<dbReference type="SUPFAM" id="SSF52540">
    <property type="entry name" value="P-loop containing nucleoside triphosphate hydrolases"/>
    <property type="match status" value="1"/>
</dbReference>
<comment type="caution">
    <text evidence="2">The sequence shown here is derived from an EMBL/GenBank/DDBJ whole genome shotgun (WGS) entry which is preliminary data.</text>
</comment>
<accession>A0A316EA25</accession>
<dbReference type="RefSeq" id="WP_109742269.1">
    <property type="nucleotide sequence ID" value="NZ_QGGO01000006.1"/>
</dbReference>
<dbReference type="PANTHER" id="PTHR13696">
    <property type="entry name" value="P-LOOP CONTAINING NUCLEOSIDE TRIPHOSPHATE HYDROLASE"/>
    <property type="match status" value="1"/>
</dbReference>
<dbReference type="AlphaFoldDB" id="A0A316EA25"/>
<dbReference type="EMBL" id="QGGO01000006">
    <property type="protein sequence ID" value="PWK27618.1"/>
    <property type="molecule type" value="Genomic_DNA"/>
</dbReference>
<name>A0A316EA25_9BACT</name>
<dbReference type="OrthoDB" id="69313at2"/>
<proteinExistence type="predicted"/>
<organism evidence="2 3">
    <name type="scientific">Arcicella aurantiaca</name>
    <dbReference type="NCBI Taxonomy" id="591202"/>
    <lineage>
        <taxon>Bacteria</taxon>
        <taxon>Pseudomonadati</taxon>
        <taxon>Bacteroidota</taxon>
        <taxon>Cytophagia</taxon>
        <taxon>Cytophagales</taxon>
        <taxon>Flectobacillaceae</taxon>
        <taxon>Arcicella</taxon>
    </lineage>
</organism>
<dbReference type="Pfam" id="PF13614">
    <property type="entry name" value="AAA_31"/>
    <property type="match status" value="1"/>
</dbReference>
<reference evidence="2 3" key="1">
    <citation type="submission" date="2018-05" db="EMBL/GenBank/DDBJ databases">
        <title>Genomic Encyclopedia of Archaeal and Bacterial Type Strains, Phase II (KMG-II): from individual species to whole genera.</title>
        <authorList>
            <person name="Goeker M."/>
        </authorList>
    </citation>
    <scope>NUCLEOTIDE SEQUENCE [LARGE SCALE GENOMIC DNA]</scope>
    <source>
        <strain evidence="2 3">DSM 22214</strain>
    </source>
</reference>
<dbReference type="InterPro" id="IPR025669">
    <property type="entry name" value="AAA_dom"/>
</dbReference>
<dbReference type="InterPro" id="IPR050678">
    <property type="entry name" value="DNA_Partitioning_ATPase"/>
</dbReference>
<protein>
    <submittedName>
        <fullName evidence="2">Chromosome partitioning protein</fullName>
    </submittedName>
</protein>
<evidence type="ECO:0000313" key="3">
    <source>
        <dbReference type="Proteomes" id="UP000245489"/>
    </source>
</evidence>
<dbReference type="Gene3D" id="3.40.50.300">
    <property type="entry name" value="P-loop containing nucleotide triphosphate hydrolases"/>
    <property type="match status" value="1"/>
</dbReference>